<proteinExistence type="predicted"/>
<name>A0A955LGZ5_UNCKA</name>
<comment type="cofactor">
    <cofactor evidence="1">
        <name>Mg(2+)</name>
        <dbReference type="ChEBI" id="CHEBI:18420"/>
    </cofactor>
</comment>
<comment type="caution">
    <text evidence="4">The sequence shown here is derived from an EMBL/GenBank/DDBJ whole genome shotgun (WGS) entry which is preliminary data.</text>
</comment>
<gene>
    <name evidence="4" type="ORF">KC571_03240</name>
</gene>
<evidence type="ECO:0000256" key="2">
    <source>
        <dbReference type="ARBA" id="ARBA00022801"/>
    </source>
</evidence>
<reference evidence="4" key="2">
    <citation type="journal article" date="2021" name="Microbiome">
        <title>Successional dynamics and alternative stable states in a saline activated sludge microbial community over 9 years.</title>
        <authorList>
            <person name="Wang Y."/>
            <person name="Ye J."/>
            <person name="Ju F."/>
            <person name="Liu L."/>
            <person name="Boyd J.A."/>
            <person name="Deng Y."/>
            <person name="Parks D.H."/>
            <person name="Jiang X."/>
            <person name="Yin X."/>
            <person name="Woodcroft B.J."/>
            <person name="Tyson G.W."/>
            <person name="Hugenholtz P."/>
            <person name="Polz M.F."/>
            <person name="Zhang T."/>
        </authorList>
    </citation>
    <scope>NUCLEOTIDE SEQUENCE</scope>
    <source>
        <strain evidence="4">HKST-UBA01</strain>
    </source>
</reference>
<dbReference type="PANTHER" id="PTHR43046:SF14">
    <property type="entry name" value="MUTT_NUDIX FAMILY PROTEIN"/>
    <property type="match status" value="1"/>
</dbReference>
<evidence type="ECO:0000313" key="4">
    <source>
        <dbReference type="EMBL" id="MCA9390394.1"/>
    </source>
</evidence>
<dbReference type="Pfam" id="PF00293">
    <property type="entry name" value="NUDIX"/>
    <property type="match status" value="1"/>
</dbReference>
<dbReference type="Proteomes" id="UP000701698">
    <property type="component" value="Unassembled WGS sequence"/>
</dbReference>
<accession>A0A955LGZ5</accession>
<dbReference type="PANTHER" id="PTHR43046">
    <property type="entry name" value="GDP-MANNOSE MANNOSYL HYDROLASE"/>
    <property type="match status" value="1"/>
</dbReference>
<protein>
    <submittedName>
        <fullName evidence="4">NUDIX domain-containing protein</fullName>
    </submittedName>
</protein>
<dbReference type="PROSITE" id="PS51462">
    <property type="entry name" value="NUDIX"/>
    <property type="match status" value="1"/>
</dbReference>
<dbReference type="AlphaFoldDB" id="A0A955LGZ5"/>
<evidence type="ECO:0000259" key="3">
    <source>
        <dbReference type="PROSITE" id="PS51462"/>
    </source>
</evidence>
<keyword evidence="2" id="KW-0378">Hydrolase</keyword>
<evidence type="ECO:0000256" key="1">
    <source>
        <dbReference type="ARBA" id="ARBA00001946"/>
    </source>
</evidence>
<sequence>MVRTRSAGVIIKDSQILLMHRIKNGQEYFVFPGGKVEPKESTQTAVRREIFEEVSLTITTLDECLYQRSNEDGDEEIYYLVTDFTGEIELSGEEKGRMNDLNQYYPEWWKIAEAINLQNLVPREVVEPIFSRLEQLGYFKR</sequence>
<dbReference type="EMBL" id="JAGQKX010000084">
    <property type="protein sequence ID" value="MCA9390394.1"/>
    <property type="molecule type" value="Genomic_DNA"/>
</dbReference>
<dbReference type="SUPFAM" id="SSF55811">
    <property type="entry name" value="Nudix"/>
    <property type="match status" value="1"/>
</dbReference>
<dbReference type="InterPro" id="IPR015797">
    <property type="entry name" value="NUDIX_hydrolase-like_dom_sf"/>
</dbReference>
<dbReference type="Gene3D" id="3.90.79.10">
    <property type="entry name" value="Nucleoside Triphosphate Pyrophosphohydrolase"/>
    <property type="match status" value="1"/>
</dbReference>
<organism evidence="4 5">
    <name type="scientific">candidate division WWE3 bacterium</name>
    <dbReference type="NCBI Taxonomy" id="2053526"/>
    <lineage>
        <taxon>Bacteria</taxon>
        <taxon>Katanobacteria</taxon>
    </lineage>
</organism>
<reference evidence="4" key="1">
    <citation type="submission" date="2020-04" db="EMBL/GenBank/DDBJ databases">
        <authorList>
            <person name="Zhang T."/>
        </authorList>
    </citation>
    <scope>NUCLEOTIDE SEQUENCE</scope>
    <source>
        <strain evidence="4">HKST-UBA01</strain>
    </source>
</reference>
<dbReference type="GO" id="GO:0016787">
    <property type="term" value="F:hydrolase activity"/>
    <property type="evidence" value="ECO:0007669"/>
    <property type="project" value="UniProtKB-KW"/>
</dbReference>
<feature type="domain" description="Nudix hydrolase" evidence="3">
    <location>
        <begin position="1"/>
        <end position="133"/>
    </location>
</feature>
<evidence type="ECO:0000313" key="5">
    <source>
        <dbReference type="Proteomes" id="UP000701698"/>
    </source>
</evidence>
<dbReference type="InterPro" id="IPR000086">
    <property type="entry name" value="NUDIX_hydrolase_dom"/>
</dbReference>